<evidence type="ECO:0000256" key="7">
    <source>
        <dbReference type="ARBA" id="ARBA00022737"/>
    </source>
</evidence>
<dbReference type="EMBL" id="JANBTX010000239">
    <property type="protein sequence ID" value="KAJ2684042.1"/>
    <property type="molecule type" value="Genomic_DNA"/>
</dbReference>
<dbReference type="InterPro" id="IPR001680">
    <property type="entry name" value="WD40_rpt"/>
</dbReference>
<dbReference type="GO" id="GO:0015031">
    <property type="term" value="P:protein transport"/>
    <property type="evidence" value="ECO:0007669"/>
    <property type="project" value="UniProtKB-KW"/>
</dbReference>
<keyword evidence="10" id="KW-0072">Autophagy</keyword>
<evidence type="ECO:0000256" key="12">
    <source>
        <dbReference type="ARBA" id="ARBA00025740"/>
    </source>
</evidence>
<evidence type="ECO:0000256" key="3">
    <source>
        <dbReference type="ARBA" id="ARBA00004623"/>
    </source>
</evidence>
<evidence type="ECO:0000313" key="15">
    <source>
        <dbReference type="EMBL" id="KAJ2684042.1"/>
    </source>
</evidence>
<accession>A0A9W8GHP7</accession>
<organism evidence="15 16">
    <name type="scientific">Coemansia spiralis</name>
    <dbReference type="NCBI Taxonomy" id="417178"/>
    <lineage>
        <taxon>Eukaryota</taxon>
        <taxon>Fungi</taxon>
        <taxon>Fungi incertae sedis</taxon>
        <taxon>Zoopagomycota</taxon>
        <taxon>Kickxellomycotina</taxon>
        <taxon>Kickxellomycetes</taxon>
        <taxon>Kickxellales</taxon>
        <taxon>Kickxellaceae</taxon>
        <taxon>Coemansia</taxon>
    </lineage>
</organism>
<dbReference type="FunFam" id="2.130.10.10:FF:000965">
    <property type="entry name" value="Autophagy-like protein 18 Atg18"/>
    <property type="match status" value="1"/>
</dbReference>
<dbReference type="Pfam" id="PF21032">
    <property type="entry name" value="PROPPIN"/>
    <property type="match status" value="2"/>
</dbReference>
<dbReference type="AlphaFoldDB" id="A0A9W8GHP7"/>
<evidence type="ECO:0000256" key="9">
    <source>
        <dbReference type="ARBA" id="ARBA00022927"/>
    </source>
</evidence>
<dbReference type="GO" id="GO:0034045">
    <property type="term" value="C:phagophore assembly site membrane"/>
    <property type="evidence" value="ECO:0007669"/>
    <property type="project" value="UniProtKB-SubCell"/>
</dbReference>
<comment type="caution">
    <text evidence="15">The sequence shown here is derived from an EMBL/GenBank/DDBJ whole genome shotgun (WGS) entry which is preliminary data.</text>
</comment>
<sequence>MNVSARTDSDLLFINFNQDYSCLSVGSKNGYKIYNCEPFGKCYARSEGGIGIVEMLFCTSLVALVGSGDQPTLSPRRLQIINTKRQSIICELTFPTTILAVKLNRRRLIAVLEEQIYVYDISNMKLLHTIETPPNPTAICAMSPSSENCFIAYPTPASISSPPTKPGVPPEIPATTDVMVFDANACEAINIIQAHKSPVSSLAMNREGTMLATASDKGTVIRVFALPSAQKIAQFRRGAYPAKIHSITFNATSTLLLVSSDTDTVHIFRIADGRNKKAAKGIPGVPTAPLHHSESYASSVTSMGADADSISDSMTVADGSGRYGDTQRGRGPSSSRTANGSGGRGSSGSKGQAPFEGMLRKASWKGLVNSKFVGKAAQLMPDMLSEMWEPSRDFAFLKLPKANIQSITAMSSSAPQIMVVTSDGYFYQYSIDLDKGGECVLLKQDCLLDSAEELGAYAS</sequence>
<keyword evidence="9" id="KW-0653">Protein transport</keyword>
<evidence type="ECO:0000256" key="5">
    <source>
        <dbReference type="ARBA" id="ARBA00022554"/>
    </source>
</evidence>
<protein>
    <recommendedName>
        <fullName evidence="13">Autophagy-related protein 18</fullName>
    </recommendedName>
</protein>
<gene>
    <name evidence="15" type="primary">ATG18</name>
    <name evidence="15" type="ORF">IWW39_005141</name>
</gene>
<evidence type="ECO:0000256" key="1">
    <source>
        <dbReference type="ARBA" id="ARBA00004148"/>
    </source>
</evidence>
<dbReference type="Proteomes" id="UP001151516">
    <property type="component" value="Unassembled WGS sequence"/>
</dbReference>
<keyword evidence="16" id="KW-1185">Reference proteome</keyword>
<dbReference type="SMART" id="SM00320">
    <property type="entry name" value="WD40"/>
    <property type="match status" value="2"/>
</dbReference>
<evidence type="ECO:0000256" key="6">
    <source>
        <dbReference type="ARBA" id="ARBA00022574"/>
    </source>
</evidence>
<keyword evidence="4" id="KW-0813">Transport</keyword>
<comment type="similarity">
    <text evidence="12">Belongs to the WD repeat PROPPIN family.</text>
</comment>
<keyword evidence="6" id="KW-0853">WD repeat</keyword>
<keyword evidence="8" id="KW-0967">Endosome</keyword>
<evidence type="ECO:0000256" key="10">
    <source>
        <dbReference type="ARBA" id="ARBA00023006"/>
    </source>
</evidence>
<name>A0A9W8GHP7_9FUNG</name>
<dbReference type="InterPro" id="IPR048720">
    <property type="entry name" value="PROPPIN"/>
</dbReference>
<dbReference type="OrthoDB" id="1667587at2759"/>
<dbReference type="InterPro" id="IPR036322">
    <property type="entry name" value="WD40_repeat_dom_sf"/>
</dbReference>
<keyword evidence="5" id="KW-0926">Vacuole</keyword>
<evidence type="ECO:0000256" key="2">
    <source>
        <dbReference type="ARBA" id="ARBA00004481"/>
    </source>
</evidence>
<reference evidence="15" key="1">
    <citation type="submission" date="2022-07" db="EMBL/GenBank/DDBJ databases">
        <title>Phylogenomic reconstructions and comparative analyses of Kickxellomycotina fungi.</title>
        <authorList>
            <person name="Reynolds N.K."/>
            <person name="Stajich J.E."/>
            <person name="Barry K."/>
            <person name="Grigoriev I.V."/>
            <person name="Crous P."/>
            <person name="Smith M.E."/>
        </authorList>
    </citation>
    <scope>NUCLEOTIDE SEQUENCE</scope>
    <source>
        <strain evidence="15">CBS 109367</strain>
    </source>
</reference>
<evidence type="ECO:0000256" key="13">
    <source>
        <dbReference type="ARBA" id="ARBA00039247"/>
    </source>
</evidence>
<dbReference type="InterPro" id="IPR015943">
    <property type="entry name" value="WD40/YVTN_repeat-like_dom_sf"/>
</dbReference>
<dbReference type="GO" id="GO:0006914">
    <property type="term" value="P:autophagy"/>
    <property type="evidence" value="ECO:0007669"/>
    <property type="project" value="UniProtKB-KW"/>
</dbReference>
<keyword evidence="11" id="KW-0472">Membrane</keyword>
<comment type="subcellular location">
    <subcellularLocation>
        <location evidence="2">Endosome membrane</location>
        <topology evidence="2">Peripheral membrane protein</topology>
    </subcellularLocation>
    <subcellularLocation>
        <location evidence="3">Preautophagosomal structure membrane</location>
        <topology evidence="3">Peripheral membrane protein</topology>
    </subcellularLocation>
    <subcellularLocation>
        <location evidence="1">Vacuole membrane</location>
        <topology evidence="1">Peripheral membrane protein</topology>
    </subcellularLocation>
</comment>
<dbReference type="GO" id="GO:0010008">
    <property type="term" value="C:endosome membrane"/>
    <property type="evidence" value="ECO:0007669"/>
    <property type="project" value="UniProtKB-SubCell"/>
</dbReference>
<dbReference type="PANTHER" id="PTHR11227">
    <property type="entry name" value="WD-REPEAT PROTEIN INTERACTING WITH PHOSPHOINOSIDES WIPI -RELATED"/>
    <property type="match status" value="1"/>
</dbReference>
<dbReference type="Gene3D" id="2.130.10.10">
    <property type="entry name" value="YVTN repeat-like/Quinoprotein amine dehydrogenase"/>
    <property type="match status" value="1"/>
</dbReference>
<evidence type="ECO:0000256" key="11">
    <source>
        <dbReference type="ARBA" id="ARBA00023136"/>
    </source>
</evidence>
<evidence type="ECO:0000256" key="8">
    <source>
        <dbReference type="ARBA" id="ARBA00022753"/>
    </source>
</evidence>
<keyword evidence="7" id="KW-0677">Repeat</keyword>
<evidence type="ECO:0000256" key="4">
    <source>
        <dbReference type="ARBA" id="ARBA00022448"/>
    </source>
</evidence>
<evidence type="ECO:0000313" key="16">
    <source>
        <dbReference type="Proteomes" id="UP001151516"/>
    </source>
</evidence>
<feature type="region of interest" description="Disordered" evidence="14">
    <location>
        <begin position="310"/>
        <end position="354"/>
    </location>
</feature>
<dbReference type="SUPFAM" id="SSF50978">
    <property type="entry name" value="WD40 repeat-like"/>
    <property type="match status" value="1"/>
</dbReference>
<evidence type="ECO:0000256" key="14">
    <source>
        <dbReference type="SAM" id="MobiDB-lite"/>
    </source>
</evidence>
<dbReference type="GO" id="GO:0005774">
    <property type="term" value="C:vacuolar membrane"/>
    <property type="evidence" value="ECO:0007669"/>
    <property type="project" value="UniProtKB-SubCell"/>
</dbReference>
<proteinExistence type="inferred from homology"/>